<sequence>MRIVMVVRITAAVVVVRTSPSREHSTSKKPFTKTVITCADECAEFGLNAGGAATTVELRQLDYFVAVADEGGFGRAAGRLHVVQASVSQQIARLERELGLRLFDRTTRRVGLTAAGERLLPEARAALAAAARVGHVAAEIVSGGEGVLRLGTARAFAERVHPALDVLAEQVPGLRVRLVQEARERRIDALRSGELDAALVRGDGPLPGLAAVPVWDDPLIVALPATHPLAALPRLEPADLAGLPLRLAPRERNPAFHDLVTGLLRASGTDVPAGPHFTTLQETLTEIATDSASGAESWTVFDLVGELPPARRIAFRPLFGARSTVSLAMRPGPLSPTIRHLLAALEPSDAQ</sequence>
<dbReference type="Gene3D" id="1.10.10.10">
    <property type="entry name" value="Winged helix-like DNA-binding domain superfamily/Winged helix DNA-binding domain"/>
    <property type="match status" value="1"/>
</dbReference>
<evidence type="ECO:0000256" key="3">
    <source>
        <dbReference type="ARBA" id="ARBA00023125"/>
    </source>
</evidence>
<accession>A0ABY4Q6P3</accession>
<protein>
    <submittedName>
        <fullName evidence="6">LysR family transcriptional regulator</fullName>
    </submittedName>
</protein>
<dbReference type="SUPFAM" id="SSF53850">
    <property type="entry name" value="Periplasmic binding protein-like II"/>
    <property type="match status" value="1"/>
</dbReference>
<dbReference type="InterPro" id="IPR036388">
    <property type="entry name" value="WH-like_DNA-bd_sf"/>
</dbReference>
<dbReference type="InterPro" id="IPR005119">
    <property type="entry name" value="LysR_subst-bd"/>
</dbReference>
<dbReference type="InterPro" id="IPR036390">
    <property type="entry name" value="WH_DNA-bd_sf"/>
</dbReference>
<evidence type="ECO:0000259" key="5">
    <source>
        <dbReference type="PROSITE" id="PS50931"/>
    </source>
</evidence>
<keyword evidence="4" id="KW-0804">Transcription</keyword>
<proteinExistence type="inferred from homology"/>
<dbReference type="CDD" id="cd08414">
    <property type="entry name" value="PBP2_LTTR_aromatics_like"/>
    <property type="match status" value="1"/>
</dbReference>
<reference evidence="6 7" key="1">
    <citation type="submission" date="2022-05" db="EMBL/GenBank/DDBJ databases">
        <authorList>
            <person name="Zhou X."/>
            <person name="Li K."/>
            <person name="Man Y."/>
        </authorList>
    </citation>
    <scope>NUCLEOTIDE SEQUENCE [LARGE SCALE GENOMIC DNA]</scope>
    <source>
        <strain evidence="6 7">MS405</strain>
    </source>
</reference>
<keyword evidence="3" id="KW-0238">DNA-binding</keyword>
<evidence type="ECO:0000256" key="1">
    <source>
        <dbReference type="ARBA" id="ARBA00009437"/>
    </source>
</evidence>
<organism evidence="6 7">
    <name type="scientific">Streptomyces durmitorensis</name>
    <dbReference type="NCBI Taxonomy" id="319947"/>
    <lineage>
        <taxon>Bacteria</taxon>
        <taxon>Bacillati</taxon>
        <taxon>Actinomycetota</taxon>
        <taxon>Actinomycetes</taxon>
        <taxon>Kitasatosporales</taxon>
        <taxon>Streptomycetaceae</taxon>
        <taxon>Streptomyces</taxon>
    </lineage>
</organism>
<name>A0ABY4Q6P3_9ACTN</name>
<feature type="domain" description="HTH lysR-type" evidence="5">
    <location>
        <begin position="56"/>
        <end position="113"/>
    </location>
</feature>
<dbReference type="Pfam" id="PF00126">
    <property type="entry name" value="HTH_1"/>
    <property type="match status" value="1"/>
</dbReference>
<dbReference type="PANTHER" id="PTHR30346">
    <property type="entry name" value="TRANSCRIPTIONAL DUAL REGULATOR HCAR-RELATED"/>
    <property type="match status" value="1"/>
</dbReference>
<evidence type="ECO:0000313" key="6">
    <source>
        <dbReference type="EMBL" id="UQT60804.1"/>
    </source>
</evidence>
<dbReference type="PRINTS" id="PR00039">
    <property type="entry name" value="HTHLYSR"/>
</dbReference>
<evidence type="ECO:0000256" key="2">
    <source>
        <dbReference type="ARBA" id="ARBA00023015"/>
    </source>
</evidence>
<keyword evidence="7" id="KW-1185">Reference proteome</keyword>
<gene>
    <name evidence="6" type="ORF">M4V62_40245</name>
</gene>
<dbReference type="Gene3D" id="3.40.190.10">
    <property type="entry name" value="Periplasmic binding protein-like II"/>
    <property type="match status" value="2"/>
</dbReference>
<dbReference type="Pfam" id="PF03466">
    <property type="entry name" value="LysR_substrate"/>
    <property type="match status" value="1"/>
</dbReference>
<evidence type="ECO:0000256" key="4">
    <source>
        <dbReference type="ARBA" id="ARBA00023163"/>
    </source>
</evidence>
<dbReference type="SUPFAM" id="SSF46785">
    <property type="entry name" value="Winged helix' DNA-binding domain"/>
    <property type="match status" value="1"/>
</dbReference>
<dbReference type="EMBL" id="CP097289">
    <property type="protein sequence ID" value="UQT60804.1"/>
    <property type="molecule type" value="Genomic_DNA"/>
</dbReference>
<dbReference type="Proteomes" id="UP000829992">
    <property type="component" value="Chromosome"/>
</dbReference>
<evidence type="ECO:0000313" key="7">
    <source>
        <dbReference type="Proteomes" id="UP000829992"/>
    </source>
</evidence>
<dbReference type="RefSeq" id="WP_249592136.1">
    <property type="nucleotide sequence ID" value="NZ_CP097289.1"/>
</dbReference>
<comment type="similarity">
    <text evidence="1">Belongs to the LysR transcriptional regulatory family.</text>
</comment>
<dbReference type="PANTHER" id="PTHR30346:SF0">
    <property type="entry name" value="HCA OPERON TRANSCRIPTIONAL ACTIVATOR HCAR"/>
    <property type="match status" value="1"/>
</dbReference>
<dbReference type="InterPro" id="IPR000847">
    <property type="entry name" value="LysR_HTH_N"/>
</dbReference>
<keyword evidence="2" id="KW-0805">Transcription regulation</keyword>
<dbReference type="PROSITE" id="PS50931">
    <property type="entry name" value="HTH_LYSR"/>
    <property type="match status" value="1"/>
</dbReference>